<dbReference type="RefSeq" id="WP_126794072.1">
    <property type="nucleotide sequence ID" value="NZ_PIPI01000009.1"/>
</dbReference>
<keyword evidence="2" id="KW-0808">Transferase</keyword>
<organism evidence="2 3">
    <name type="scientific">Aliidiomarina haloalkalitolerans</name>
    <dbReference type="NCBI Taxonomy" id="859059"/>
    <lineage>
        <taxon>Bacteria</taxon>
        <taxon>Pseudomonadati</taxon>
        <taxon>Pseudomonadota</taxon>
        <taxon>Gammaproteobacteria</taxon>
        <taxon>Alteromonadales</taxon>
        <taxon>Idiomarinaceae</taxon>
        <taxon>Aliidiomarina</taxon>
    </lineage>
</organism>
<dbReference type="GO" id="GO:0016747">
    <property type="term" value="F:acyltransferase activity, transferring groups other than amino-acyl groups"/>
    <property type="evidence" value="ECO:0007669"/>
    <property type="project" value="InterPro"/>
</dbReference>
<dbReference type="EMBL" id="PIPI01000009">
    <property type="protein sequence ID" value="RUO18361.1"/>
    <property type="molecule type" value="Genomic_DNA"/>
</dbReference>
<protein>
    <submittedName>
        <fullName evidence="2">GNAT family N-acetyltransferase</fullName>
    </submittedName>
</protein>
<evidence type="ECO:0000313" key="2">
    <source>
        <dbReference type="EMBL" id="RUO18361.1"/>
    </source>
</evidence>
<dbReference type="PROSITE" id="PS51186">
    <property type="entry name" value="GNAT"/>
    <property type="match status" value="1"/>
</dbReference>
<dbReference type="SUPFAM" id="SSF55729">
    <property type="entry name" value="Acyl-CoA N-acyltransferases (Nat)"/>
    <property type="match status" value="1"/>
</dbReference>
<comment type="caution">
    <text evidence="2">The sequence shown here is derived from an EMBL/GenBank/DDBJ whole genome shotgun (WGS) entry which is preliminary data.</text>
</comment>
<dbReference type="InterPro" id="IPR000182">
    <property type="entry name" value="GNAT_dom"/>
</dbReference>
<evidence type="ECO:0000259" key="1">
    <source>
        <dbReference type="PROSITE" id="PS51186"/>
    </source>
</evidence>
<gene>
    <name evidence="2" type="ORF">CWE06_10915</name>
</gene>
<evidence type="ECO:0000313" key="3">
    <source>
        <dbReference type="Proteomes" id="UP000288212"/>
    </source>
</evidence>
<sequence length="152" mass="16979">MFISPAQTSDIPKLAQLEYHDYQEEGYPNTFFWQALAQWPSLFLVCKEASNSDAPVFGYALAAPAEQPQQVWIMSLLVAQAGRGKGIGRKLMDELLAALSRHGYHEALLTVAPNNLAAVKLYQSLGFEVTALKKDYLGPAQDRYLMRKLMLT</sequence>
<dbReference type="Gene3D" id="3.40.630.30">
    <property type="match status" value="1"/>
</dbReference>
<dbReference type="AlphaFoldDB" id="A0A432VQC3"/>
<dbReference type="InterPro" id="IPR050276">
    <property type="entry name" value="MshD_Acetyltransferase"/>
</dbReference>
<dbReference type="Proteomes" id="UP000288212">
    <property type="component" value="Unassembled WGS sequence"/>
</dbReference>
<dbReference type="InterPro" id="IPR016181">
    <property type="entry name" value="Acyl_CoA_acyltransferase"/>
</dbReference>
<feature type="domain" description="N-acetyltransferase" evidence="1">
    <location>
        <begin position="1"/>
        <end position="151"/>
    </location>
</feature>
<reference evidence="2 3" key="1">
    <citation type="journal article" date="2011" name="Front. Microbiol.">
        <title>Genomic signatures of strain selection and enhancement in Bacillus atrophaeus var. globigii, a historical biowarfare simulant.</title>
        <authorList>
            <person name="Gibbons H.S."/>
            <person name="Broomall S.M."/>
            <person name="McNew L.A."/>
            <person name="Daligault H."/>
            <person name="Chapman C."/>
            <person name="Bruce D."/>
            <person name="Karavis M."/>
            <person name="Krepps M."/>
            <person name="McGregor P.A."/>
            <person name="Hong C."/>
            <person name="Park K.H."/>
            <person name="Akmal A."/>
            <person name="Feldman A."/>
            <person name="Lin J.S."/>
            <person name="Chang W.E."/>
            <person name="Higgs B.W."/>
            <person name="Demirev P."/>
            <person name="Lindquist J."/>
            <person name="Liem A."/>
            <person name="Fochler E."/>
            <person name="Read T.D."/>
            <person name="Tapia R."/>
            <person name="Johnson S."/>
            <person name="Bishop-Lilly K.A."/>
            <person name="Detter C."/>
            <person name="Han C."/>
            <person name="Sozhamannan S."/>
            <person name="Rosenzweig C.N."/>
            <person name="Skowronski E.W."/>
        </authorList>
    </citation>
    <scope>NUCLEOTIDE SEQUENCE [LARGE SCALE GENOMIC DNA]</scope>
    <source>
        <strain evidence="2 3">AK5</strain>
    </source>
</reference>
<dbReference type="Pfam" id="PF00583">
    <property type="entry name" value="Acetyltransf_1"/>
    <property type="match status" value="1"/>
</dbReference>
<keyword evidence="3" id="KW-1185">Reference proteome</keyword>
<dbReference type="OrthoDB" id="5187710at2"/>
<name>A0A432VQC3_9GAMM</name>
<dbReference type="PANTHER" id="PTHR43617">
    <property type="entry name" value="L-AMINO ACID N-ACETYLTRANSFERASE"/>
    <property type="match status" value="1"/>
</dbReference>
<proteinExistence type="predicted"/>
<accession>A0A432VQC3</accession>
<dbReference type="CDD" id="cd04301">
    <property type="entry name" value="NAT_SF"/>
    <property type="match status" value="1"/>
</dbReference>